<feature type="region of interest" description="Disordered" evidence="1">
    <location>
        <begin position="125"/>
        <end position="151"/>
    </location>
</feature>
<reference evidence="2 3" key="1">
    <citation type="submission" date="2016-10" db="EMBL/GenBank/DDBJ databases">
        <authorList>
            <person name="de Groot N.N."/>
        </authorList>
    </citation>
    <scope>NUCLEOTIDE SEQUENCE [LARGE SCALE GENOMIC DNA]</scope>
    <source>
        <strain evidence="2 3">CGMCC 1.10267</strain>
    </source>
</reference>
<dbReference type="Gene3D" id="1.10.3790.10">
    <property type="entry name" value="NinB"/>
    <property type="match status" value="1"/>
</dbReference>
<evidence type="ECO:0000256" key="1">
    <source>
        <dbReference type="SAM" id="MobiDB-lite"/>
    </source>
</evidence>
<dbReference type="SUPFAM" id="SSF103370">
    <property type="entry name" value="NinB"/>
    <property type="match status" value="1"/>
</dbReference>
<dbReference type="Pfam" id="PF05772">
    <property type="entry name" value="NinB"/>
    <property type="match status" value="1"/>
</dbReference>
<accession>A0A1G7TJL3</accession>
<evidence type="ECO:0000313" key="3">
    <source>
        <dbReference type="Proteomes" id="UP000199495"/>
    </source>
</evidence>
<dbReference type="STRING" id="440168.SAMN04487974_102171"/>
<dbReference type="AlphaFoldDB" id="A0A1G7TJL3"/>
<organism evidence="2 3">
    <name type="scientific">Pelagibacterium luteolum</name>
    <dbReference type="NCBI Taxonomy" id="440168"/>
    <lineage>
        <taxon>Bacteria</taxon>
        <taxon>Pseudomonadati</taxon>
        <taxon>Pseudomonadota</taxon>
        <taxon>Alphaproteobacteria</taxon>
        <taxon>Hyphomicrobiales</taxon>
        <taxon>Devosiaceae</taxon>
        <taxon>Pelagibacterium</taxon>
    </lineage>
</organism>
<name>A0A1G7TJL3_9HYPH</name>
<dbReference type="InterPro" id="IPR008711">
    <property type="entry name" value="Recombinase_NinB"/>
</dbReference>
<feature type="compositionally biased region" description="Basic and acidic residues" evidence="1">
    <location>
        <begin position="125"/>
        <end position="136"/>
    </location>
</feature>
<dbReference type="EMBL" id="FNCS01000002">
    <property type="protein sequence ID" value="SDG35517.1"/>
    <property type="molecule type" value="Genomic_DNA"/>
</dbReference>
<protein>
    <submittedName>
        <fullName evidence="2">NinB protein</fullName>
    </submittedName>
</protein>
<dbReference type="InterPro" id="IPR036619">
    <property type="entry name" value="NinB_sf"/>
</dbReference>
<proteinExistence type="predicted"/>
<dbReference type="OrthoDB" id="7210800at2"/>
<gene>
    <name evidence="2" type="ORF">SAMN04487974_102171</name>
</gene>
<dbReference type="RefSeq" id="WP_090592741.1">
    <property type="nucleotide sequence ID" value="NZ_FNCS01000002.1"/>
</dbReference>
<keyword evidence="3" id="KW-1185">Reference proteome</keyword>
<dbReference type="Proteomes" id="UP000199495">
    <property type="component" value="Unassembled WGS sequence"/>
</dbReference>
<sequence>MGRHVVTLANDRLRNTAVEYVRKAKDGSRVEFKGPRRSTDQNSKMWACLSDIARQIKWADQWLTADDWKLLFLDALRREHGDQLRLVPNLDRTGVLSLSTSSSDLDREEMGDLITIISAFGDNHGVEWSEPKKPGDGRPTPPVSAYVEENA</sequence>
<evidence type="ECO:0000313" key="2">
    <source>
        <dbReference type="EMBL" id="SDG35517.1"/>
    </source>
</evidence>